<proteinExistence type="predicted"/>
<evidence type="ECO:0000313" key="1">
    <source>
        <dbReference type="EMBL" id="GJT43073.1"/>
    </source>
</evidence>
<protein>
    <submittedName>
        <fullName evidence="1">Uncharacterized protein</fullName>
    </submittedName>
</protein>
<accession>A0ABQ5DVV2</accession>
<evidence type="ECO:0000313" key="2">
    <source>
        <dbReference type="Proteomes" id="UP001151760"/>
    </source>
</evidence>
<reference evidence="1" key="2">
    <citation type="submission" date="2022-01" db="EMBL/GenBank/DDBJ databases">
        <authorList>
            <person name="Yamashiro T."/>
            <person name="Shiraishi A."/>
            <person name="Satake H."/>
            <person name="Nakayama K."/>
        </authorList>
    </citation>
    <scope>NUCLEOTIDE SEQUENCE</scope>
</reference>
<dbReference type="Proteomes" id="UP001151760">
    <property type="component" value="Unassembled WGS sequence"/>
</dbReference>
<dbReference type="EMBL" id="BQNB010015698">
    <property type="protein sequence ID" value="GJT43073.1"/>
    <property type="molecule type" value="Genomic_DNA"/>
</dbReference>
<gene>
    <name evidence="1" type="ORF">Tco_0951788</name>
</gene>
<comment type="caution">
    <text evidence="1">The sequence shown here is derived from an EMBL/GenBank/DDBJ whole genome shotgun (WGS) entry which is preliminary data.</text>
</comment>
<keyword evidence="2" id="KW-1185">Reference proteome</keyword>
<sequence>MYYDLYLGGKALVERENAGFDLTKSDLCLQFFRILLTAKVVGLRVEDSHTGNHRKGGFTALETIRRFLRIIGIRSLSSSKGRPLSRRGGLRLVQALKKEEFSDFLSVYPIPSEYKVVLPKRNQTIFDTPDGSTCPDSIPLATPNLLPLSLCAKRMAVSLLYPINVWTFPDPILFLAGLKTSWEQEMAFRNFMFAEDDEDLSFLPKEHCSWFWY</sequence>
<organism evidence="1 2">
    <name type="scientific">Tanacetum coccineum</name>
    <dbReference type="NCBI Taxonomy" id="301880"/>
    <lineage>
        <taxon>Eukaryota</taxon>
        <taxon>Viridiplantae</taxon>
        <taxon>Streptophyta</taxon>
        <taxon>Embryophyta</taxon>
        <taxon>Tracheophyta</taxon>
        <taxon>Spermatophyta</taxon>
        <taxon>Magnoliopsida</taxon>
        <taxon>eudicotyledons</taxon>
        <taxon>Gunneridae</taxon>
        <taxon>Pentapetalae</taxon>
        <taxon>asterids</taxon>
        <taxon>campanulids</taxon>
        <taxon>Asterales</taxon>
        <taxon>Asteraceae</taxon>
        <taxon>Asteroideae</taxon>
        <taxon>Anthemideae</taxon>
        <taxon>Anthemidinae</taxon>
        <taxon>Tanacetum</taxon>
    </lineage>
</organism>
<reference evidence="1" key="1">
    <citation type="journal article" date="2022" name="Int. J. Mol. Sci.">
        <title>Draft Genome of Tanacetum Coccineum: Genomic Comparison of Closely Related Tanacetum-Family Plants.</title>
        <authorList>
            <person name="Yamashiro T."/>
            <person name="Shiraishi A."/>
            <person name="Nakayama K."/>
            <person name="Satake H."/>
        </authorList>
    </citation>
    <scope>NUCLEOTIDE SEQUENCE</scope>
</reference>
<name>A0ABQ5DVV2_9ASTR</name>